<feature type="transmembrane region" description="Helical" evidence="12">
    <location>
        <begin position="274"/>
        <end position="292"/>
    </location>
</feature>
<evidence type="ECO:0000256" key="3">
    <source>
        <dbReference type="ARBA" id="ARBA00022475"/>
    </source>
</evidence>
<feature type="transmembrane region" description="Helical" evidence="12">
    <location>
        <begin position="71"/>
        <end position="92"/>
    </location>
</feature>
<comment type="caution">
    <text evidence="13">The sequence shown here is derived from an EMBL/GenBank/DDBJ whole genome shotgun (WGS) entry which is preliminary data.</text>
</comment>
<dbReference type="PANTHER" id="PTHR32024">
    <property type="entry name" value="TRK SYSTEM POTASSIUM UPTAKE PROTEIN TRKG-RELATED"/>
    <property type="match status" value="1"/>
</dbReference>
<feature type="binding site" evidence="11">
    <location>
        <position position="112"/>
    </location>
    <ligand>
        <name>K(+)</name>
        <dbReference type="ChEBI" id="CHEBI:29103"/>
    </ligand>
</feature>
<feature type="transmembrane region" description="Helical" evidence="12">
    <location>
        <begin position="180"/>
        <end position="199"/>
    </location>
</feature>
<keyword evidence="11" id="KW-0479">Metal-binding</keyword>
<dbReference type="GO" id="GO:0005886">
    <property type="term" value="C:plasma membrane"/>
    <property type="evidence" value="ECO:0007669"/>
    <property type="project" value="UniProtKB-SubCell"/>
</dbReference>
<dbReference type="GO" id="GO:0015379">
    <property type="term" value="F:potassium:chloride symporter activity"/>
    <property type="evidence" value="ECO:0007669"/>
    <property type="project" value="InterPro"/>
</dbReference>
<evidence type="ECO:0000256" key="8">
    <source>
        <dbReference type="ARBA" id="ARBA00023065"/>
    </source>
</evidence>
<dbReference type="PIRSF" id="PIRSF006247">
    <property type="entry name" value="TrkH"/>
    <property type="match status" value="1"/>
</dbReference>
<keyword evidence="5 12" id="KW-0812">Transmembrane</keyword>
<evidence type="ECO:0000256" key="7">
    <source>
        <dbReference type="ARBA" id="ARBA00022989"/>
    </source>
</evidence>
<sequence>MNAYAPVANILGRIILLLGLLMLLPAALDLSLRNGNAGGMVQAAFLSAGFGAMIVLATHGALKQAFDLRSAFLLTFGLWVLVPLFGALPLMLGAPELGLTDAYFEAVSGITTTGSTVIVGLDALPAGMNLWRGMLNWLGGLGMAFIAMIFLPIMRVGGMQFFKTEGFDTFGKILPRASDIALSLVGVYAGLTLVCILVYKGFGMTSLDAVIHGFSTIATGGFSGRDASFNVYAGAGEYAGAFFMAVAALPYIRYVQMVTGRSDALWRDPQVRSYVIWMATAVGVVTLWRVLTSSGPIEPIFRETLFNMISIMTGTGYFSGSFTAWGGFVLVAAFFVGVIGGCSGSSSGALTVFRVQVAMAAVRAQLRQISMPHRVAPVRHAGKTVDAETLNGVMMFVTSYILLIGGVAVALTLTGIDFHTALFASWSSLGNIGYGIGPAIAETGTYIDFPATAKWVMTLAMLLGRLSLIAVFMLFLPRFWMR</sequence>
<evidence type="ECO:0000256" key="6">
    <source>
        <dbReference type="ARBA" id="ARBA00022958"/>
    </source>
</evidence>
<evidence type="ECO:0000256" key="1">
    <source>
        <dbReference type="ARBA" id="ARBA00004651"/>
    </source>
</evidence>
<dbReference type="Pfam" id="PF02386">
    <property type="entry name" value="TrkH"/>
    <property type="match status" value="1"/>
</dbReference>
<organism evidence="13 14">
    <name type="scientific">Gemmobacter lanyuensis</name>
    <dbReference type="NCBI Taxonomy" id="1054497"/>
    <lineage>
        <taxon>Bacteria</taxon>
        <taxon>Pseudomonadati</taxon>
        <taxon>Pseudomonadota</taxon>
        <taxon>Alphaproteobacteria</taxon>
        <taxon>Rhodobacterales</taxon>
        <taxon>Paracoccaceae</taxon>
        <taxon>Gemmobacter</taxon>
    </lineage>
</organism>
<gene>
    <name evidence="13" type="primary">TrkH2</name>
    <name evidence="13" type="ORF">GCM10011452_07650</name>
</gene>
<evidence type="ECO:0000313" key="14">
    <source>
        <dbReference type="Proteomes" id="UP000628984"/>
    </source>
</evidence>
<accession>A0A918MGW7</accession>
<feature type="binding site" evidence="11">
    <location>
        <position position="431"/>
    </location>
    <ligand>
        <name>K(+)</name>
        <dbReference type="ChEBI" id="CHEBI:29103"/>
    </ligand>
</feature>
<name>A0A918MGW7_9RHOB</name>
<keyword evidence="8 10" id="KW-0406">Ion transport</keyword>
<proteinExistence type="inferred from homology"/>
<comment type="subcellular location">
    <subcellularLocation>
        <location evidence="10">Cell inner membrane</location>
        <topology evidence="10">Multi-pass membrane protein</topology>
    </subcellularLocation>
    <subcellularLocation>
        <location evidence="1">Cell membrane</location>
        <topology evidence="1">Multi-pass membrane protein</topology>
    </subcellularLocation>
</comment>
<evidence type="ECO:0000256" key="5">
    <source>
        <dbReference type="ARBA" id="ARBA00022692"/>
    </source>
</evidence>
<reference evidence="13" key="2">
    <citation type="submission" date="2020-09" db="EMBL/GenBank/DDBJ databases">
        <authorList>
            <person name="Sun Q."/>
            <person name="Kim S."/>
        </authorList>
    </citation>
    <scope>NUCLEOTIDE SEQUENCE</scope>
    <source>
        <strain evidence="13">KCTC 23714</strain>
    </source>
</reference>
<evidence type="ECO:0000256" key="2">
    <source>
        <dbReference type="ARBA" id="ARBA00022448"/>
    </source>
</evidence>
<dbReference type="RefSeq" id="WP_189632464.1">
    <property type="nucleotide sequence ID" value="NZ_BMYQ01000001.1"/>
</dbReference>
<feature type="transmembrane region" description="Helical" evidence="12">
    <location>
        <begin position="328"/>
        <end position="353"/>
    </location>
</feature>
<dbReference type="GO" id="GO:0046872">
    <property type="term" value="F:metal ion binding"/>
    <property type="evidence" value="ECO:0007669"/>
    <property type="project" value="UniProtKB-KW"/>
</dbReference>
<reference evidence="13" key="1">
    <citation type="journal article" date="2014" name="Int. J. Syst. Evol. Microbiol.">
        <title>Complete genome sequence of Corynebacterium casei LMG S-19264T (=DSM 44701T), isolated from a smear-ripened cheese.</title>
        <authorList>
            <consortium name="US DOE Joint Genome Institute (JGI-PGF)"/>
            <person name="Walter F."/>
            <person name="Albersmeier A."/>
            <person name="Kalinowski J."/>
            <person name="Ruckert C."/>
        </authorList>
    </citation>
    <scope>NUCLEOTIDE SEQUENCE</scope>
    <source>
        <strain evidence="13">KCTC 23714</strain>
    </source>
</reference>
<feature type="transmembrane region" description="Helical" evidence="12">
    <location>
        <begin position="455"/>
        <end position="476"/>
    </location>
</feature>
<keyword evidence="3 10" id="KW-1003">Cell membrane</keyword>
<feature type="transmembrane region" description="Helical" evidence="12">
    <location>
        <begin position="393"/>
        <end position="416"/>
    </location>
</feature>
<protein>
    <recommendedName>
        <fullName evidence="10">Trk system potassium uptake protein</fullName>
    </recommendedName>
</protein>
<evidence type="ECO:0000256" key="4">
    <source>
        <dbReference type="ARBA" id="ARBA00022538"/>
    </source>
</evidence>
<dbReference type="InterPro" id="IPR003445">
    <property type="entry name" value="Cat_transpt"/>
</dbReference>
<keyword evidence="7 12" id="KW-1133">Transmembrane helix</keyword>
<dbReference type="InterPro" id="IPR004772">
    <property type="entry name" value="TrkH"/>
</dbReference>
<evidence type="ECO:0000256" key="10">
    <source>
        <dbReference type="PIRNR" id="PIRNR006247"/>
    </source>
</evidence>
<keyword evidence="6 10" id="KW-0630">Potassium</keyword>
<evidence type="ECO:0000256" key="11">
    <source>
        <dbReference type="PIRSR" id="PIRSR006247-1"/>
    </source>
</evidence>
<feature type="transmembrane region" description="Helical" evidence="12">
    <location>
        <begin position="235"/>
        <end position="254"/>
    </location>
</feature>
<evidence type="ECO:0000313" key="13">
    <source>
        <dbReference type="EMBL" id="GGW23184.1"/>
    </source>
</evidence>
<keyword evidence="10" id="KW-0997">Cell inner membrane</keyword>
<dbReference type="PANTHER" id="PTHR32024:SF3">
    <property type="entry name" value="TRK SYSTEM POTASSIUM UPTAKE PROTEIN"/>
    <property type="match status" value="1"/>
</dbReference>
<keyword evidence="14" id="KW-1185">Reference proteome</keyword>
<feature type="transmembrane region" description="Helical" evidence="12">
    <location>
        <begin position="40"/>
        <end position="59"/>
    </location>
</feature>
<keyword evidence="4 10" id="KW-0633">Potassium transport</keyword>
<dbReference type="EMBL" id="BMYQ01000001">
    <property type="protein sequence ID" value="GGW23184.1"/>
    <property type="molecule type" value="Genomic_DNA"/>
</dbReference>
<feature type="binding site" evidence="11">
    <location>
        <position position="113"/>
    </location>
    <ligand>
        <name>K(+)</name>
        <dbReference type="ChEBI" id="CHEBI:29103"/>
    </ligand>
</feature>
<dbReference type="Proteomes" id="UP000628984">
    <property type="component" value="Unassembled WGS sequence"/>
</dbReference>
<feature type="binding site" evidence="11">
    <location>
        <position position="315"/>
    </location>
    <ligand>
        <name>K(+)</name>
        <dbReference type="ChEBI" id="CHEBI:29103"/>
    </ligand>
</feature>
<comment type="similarity">
    <text evidence="10">Belongs to the TrkH potassium transport family.</text>
</comment>
<keyword evidence="2 10" id="KW-0813">Transport</keyword>
<feature type="transmembrane region" description="Helical" evidence="12">
    <location>
        <begin position="134"/>
        <end position="153"/>
    </location>
</feature>
<feature type="binding site" evidence="11">
    <location>
        <position position="220"/>
    </location>
    <ligand>
        <name>K(+)</name>
        <dbReference type="ChEBI" id="CHEBI:29103"/>
    </ligand>
</feature>
<dbReference type="AlphaFoldDB" id="A0A918MGW7"/>
<feature type="transmembrane region" description="Helical" evidence="12">
    <location>
        <begin position="7"/>
        <end position="28"/>
    </location>
</feature>
<comment type="function">
    <text evidence="10">Low-affinity potassium transport system. Interacts with Trk system potassium uptake protein TrkA.</text>
</comment>
<evidence type="ECO:0000256" key="12">
    <source>
        <dbReference type="SAM" id="Phobius"/>
    </source>
</evidence>
<keyword evidence="9 10" id="KW-0472">Membrane</keyword>
<evidence type="ECO:0000256" key="9">
    <source>
        <dbReference type="ARBA" id="ARBA00023136"/>
    </source>
</evidence>